<dbReference type="EMBL" id="LCQN01000008">
    <property type="protein sequence ID" value="KKW17231.1"/>
    <property type="molecule type" value="Genomic_DNA"/>
</dbReference>
<evidence type="ECO:0000313" key="1">
    <source>
        <dbReference type="EMBL" id="KKW17231.1"/>
    </source>
</evidence>
<protein>
    <submittedName>
        <fullName evidence="1">Uncharacterized protein</fullName>
    </submittedName>
</protein>
<proteinExistence type="predicted"/>
<name>A0A0G1WEL4_9BACT</name>
<sequence length="64" mass="7044">MATPAKQAAVFMEELVVSSLATADALAKLLIEKGLITEAEFKQKLSAERANYQAVLRRVKNEHT</sequence>
<accession>A0A0G1WEL4</accession>
<dbReference type="AlphaFoldDB" id="A0A0G1WEL4"/>
<organism evidence="1 2">
    <name type="scientific">Candidatus Magasanikbacteria bacterium GW2011_GWA2_50_22</name>
    <dbReference type="NCBI Taxonomy" id="1619043"/>
    <lineage>
        <taxon>Bacteria</taxon>
        <taxon>Candidatus Magasanikiibacteriota</taxon>
    </lineage>
</organism>
<evidence type="ECO:0000313" key="2">
    <source>
        <dbReference type="Proteomes" id="UP000033982"/>
    </source>
</evidence>
<comment type="caution">
    <text evidence="1">The sequence shown here is derived from an EMBL/GenBank/DDBJ whole genome shotgun (WGS) entry which is preliminary data.</text>
</comment>
<gene>
    <name evidence="1" type="ORF">UY58_C0008G0007</name>
</gene>
<reference evidence="1 2" key="1">
    <citation type="journal article" date="2015" name="Nature">
        <title>rRNA introns, odd ribosomes, and small enigmatic genomes across a large radiation of phyla.</title>
        <authorList>
            <person name="Brown C.T."/>
            <person name="Hug L.A."/>
            <person name="Thomas B.C."/>
            <person name="Sharon I."/>
            <person name="Castelle C.J."/>
            <person name="Singh A."/>
            <person name="Wilkins M.J."/>
            <person name="Williams K.H."/>
            <person name="Banfield J.F."/>
        </authorList>
    </citation>
    <scope>NUCLEOTIDE SEQUENCE [LARGE SCALE GENOMIC DNA]</scope>
</reference>
<dbReference type="Proteomes" id="UP000033982">
    <property type="component" value="Unassembled WGS sequence"/>
</dbReference>